<dbReference type="Proteomes" id="UP001652626">
    <property type="component" value="Chromosome 15"/>
</dbReference>
<reference evidence="3" key="1">
    <citation type="submission" date="2025-08" db="UniProtKB">
        <authorList>
            <consortium name="RefSeq"/>
        </authorList>
    </citation>
    <scope>IDENTIFICATION</scope>
    <source>
        <tissue evidence="3">Whole body</tissue>
    </source>
</reference>
<evidence type="ECO:0000256" key="1">
    <source>
        <dbReference type="SAM" id="Phobius"/>
    </source>
</evidence>
<keyword evidence="1" id="KW-0812">Transmembrane</keyword>
<sequence length="155" mass="17508">MTALDDLPDVSSFFGVDLRTGSMIIAALGVVHPMAYGCSFFIPLSYLLVTIWILVALFFAASILLFCGIAKDDAVLCAIWIWYAVIFVVVMLMMMMLLAIVFTSRKQRNRVFIVILGMLWYILTIYFILVVNSHRKQLLASNLNSFVTNHVDKES</sequence>
<dbReference type="GeneID" id="113398440"/>
<keyword evidence="1" id="KW-0472">Membrane</keyword>
<gene>
    <name evidence="3" type="primary">LOC113398440</name>
</gene>
<dbReference type="AlphaFoldDB" id="A0A8B8I795"/>
<evidence type="ECO:0000313" key="3">
    <source>
        <dbReference type="RefSeq" id="XP_026492968.1"/>
    </source>
</evidence>
<accession>A0A8B8I795</accession>
<dbReference type="OrthoDB" id="7385490at2759"/>
<feature type="transmembrane region" description="Helical" evidence="1">
    <location>
        <begin position="46"/>
        <end position="66"/>
    </location>
</feature>
<dbReference type="OMA" id="HPMAYGC"/>
<name>A0A8B8I795_VANTA</name>
<evidence type="ECO:0000313" key="2">
    <source>
        <dbReference type="Proteomes" id="UP001652626"/>
    </source>
</evidence>
<protein>
    <submittedName>
        <fullName evidence="3">Uncharacterized protein LOC113398440</fullName>
    </submittedName>
</protein>
<feature type="transmembrane region" description="Helical" evidence="1">
    <location>
        <begin position="78"/>
        <end position="102"/>
    </location>
</feature>
<dbReference type="RefSeq" id="XP_026492968.1">
    <property type="nucleotide sequence ID" value="XM_026637183.2"/>
</dbReference>
<proteinExistence type="predicted"/>
<keyword evidence="1" id="KW-1133">Transmembrane helix</keyword>
<keyword evidence="2" id="KW-1185">Reference proteome</keyword>
<feature type="transmembrane region" description="Helical" evidence="1">
    <location>
        <begin position="111"/>
        <end position="131"/>
    </location>
</feature>
<organism evidence="2 3">
    <name type="scientific">Vanessa tameamea</name>
    <name type="common">Kamehameha butterfly</name>
    <dbReference type="NCBI Taxonomy" id="334116"/>
    <lineage>
        <taxon>Eukaryota</taxon>
        <taxon>Metazoa</taxon>
        <taxon>Ecdysozoa</taxon>
        <taxon>Arthropoda</taxon>
        <taxon>Hexapoda</taxon>
        <taxon>Insecta</taxon>
        <taxon>Pterygota</taxon>
        <taxon>Neoptera</taxon>
        <taxon>Endopterygota</taxon>
        <taxon>Lepidoptera</taxon>
        <taxon>Glossata</taxon>
        <taxon>Ditrysia</taxon>
        <taxon>Papilionoidea</taxon>
        <taxon>Nymphalidae</taxon>
        <taxon>Nymphalinae</taxon>
        <taxon>Vanessa</taxon>
    </lineage>
</organism>
<feature type="transmembrane region" description="Helical" evidence="1">
    <location>
        <begin position="20"/>
        <end position="39"/>
    </location>
</feature>